<dbReference type="GO" id="GO:0080120">
    <property type="term" value="P:CAAX-box protein maturation"/>
    <property type="evidence" value="ECO:0007669"/>
    <property type="project" value="UniProtKB-ARBA"/>
</dbReference>
<dbReference type="GO" id="GO:0006508">
    <property type="term" value="P:proteolysis"/>
    <property type="evidence" value="ECO:0007669"/>
    <property type="project" value="UniProtKB-KW"/>
</dbReference>
<feature type="transmembrane region" description="Helical" evidence="1">
    <location>
        <begin position="188"/>
        <end position="206"/>
    </location>
</feature>
<feature type="transmembrane region" description="Helical" evidence="1">
    <location>
        <begin position="102"/>
        <end position="120"/>
    </location>
</feature>
<evidence type="ECO:0000259" key="2">
    <source>
        <dbReference type="Pfam" id="PF02517"/>
    </source>
</evidence>
<gene>
    <name evidence="3" type="ORF">E6C70_09955</name>
</gene>
<keyword evidence="1" id="KW-0812">Transmembrane</keyword>
<dbReference type="GO" id="GO:0004175">
    <property type="term" value="F:endopeptidase activity"/>
    <property type="evidence" value="ECO:0007669"/>
    <property type="project" value="UniProtKB-ARBA"/>
</dbReference>
<reference evidence="3 4" key="1">
    <citation type="submission" date="2019-04" db="EMBL/GenBank/DDBJ databases">
        <authorList>
            <person name="Jiang L."/>
        </authorList>
    </citation>
    <scope>NUCLEOTIDE SEQUENCE [LARGE SCALE GENOMIC DNA]</scope>
    <source>
        <strain evidence="3 4">YIM 131861</strain>
    </source>
</reference>
<protein>
    <submittedName>
        <fullName evidence="3">CPBP family intramembrane metalloprotease</fullName>
    </submittedName>
</protein>
<dbReference type="InterPro" id="IPR003675">
    <property type="entry name" value="Rce1/LyrA-like_dom"/>
</dbReference>
<feature type="transmembrane region" description="Helical" evidence="1">
    <location>
        <begin position="164"/>
        <end position="181"/>
    </location>
</feature>
<evidence type="ECO:0000313" key="4">
    <source>
        <dbReference type="Proteomes" id="UP000307380"/>
    </source>
</evidence>
<accession>A0A4S4FW86</accession>
<evidence type="ECO:0000313" key="3">
    <source>
        <dbReference type="EMBL" id="THG34561.1"/>
    </source>
</evidence>
<name>A0A4S4FW86_9MICO</name>
<keyword evidence="3" id="KW-0378">Hydrolase</keyword>
<dbReference type="RefSeq" id="WP_136424360.1">
    <property type="nucleotide sequence ID" value="NZ_SSSN01000005.1"/>
</dbReference>
<keyword evidence="3" id="KW-0482">Metalloprotease</keyword>
<dbReference type="Proteomes" id="UP000307380">
    <property type="component" value="Unassembled WGS sequence"/>
</dbReference>
<dbReference type="EMBL" id="SSSN01000005">
    <property type="protein sequence ID" value="THG34561.1"/>
    <property type="molecule type" value="Genomic_DNA"/>
</dbReference>
<dbReference type="GO" id="GO:0008237">
    <property type="term" value="F:metallopeptidase activity"/>
    <property type="evidence" value="ECO:0007669"/>
    <property type="project" value="UniProtKB-KW"/>
</dbReference>
<keyword evidence="4" id="KW-1185">Reference proteome</keyword>
<keyword evidence="1" id="KW-1133">Transmembrane helix</keyword>
<organism evidence="3 4">
    <name type="scientific">Orlajensenia flava</name>
    <dbReference type="NCBI Taxonomy" id="2565934"/>
    <lineage>
        <taxon>Bacteria</taxon>
        <taxon>Bacillati</taxon>
        <taxon>Actinomycetota</taxon>
        <taxon>Actinomycetes</taxon>
        <taxon>Micrococcales</taxon>
        <taxon>Microbacteriaceae</taxon>
        <taxon>Orlajensenia</taxon>
    </lineage>
</organism>
<feature type="transmembrane region" description="Helical" evidence="1">
    <location>
        <begin position="35"/>
        <end position="56"/>
    </location>
</feature>
<proteinExistence type="predicted"/>
<feature type="domain" description="CAAX prenyl protease 2/Lysostaphin resistance protein A-like" evidence="2">
    <location>
        <begin position="105"/>
        <end position="200"/>
    </location>
</feature>
<dbReference type="AlphaFoldDB" id="A0A4S4FW86"/>
<evidence type="ECO:0000256" key="1">
    <source>
        <dbReference type="SAM" id="Phobius"/>
    </source>
</evidence>
<keyword evidence="3" id="KW-0645">Protease</keyword>
<feature type="transmembrane region" description="Helical" evidence="1">
    <location>
        <begin position="132"/>
        <end position="152"/>
    </location>
</feature>
<keyword evidence="1" id="KW-0472">Membrane</keyword>
<dbReference type="Pfam" id="PF02517">
    <property type="entry name" value="Rce1-like"/>
    <property type="match status" value="1"/>
</dbReference>
<feature type="transmembrane region" description="Helical" evidence="1">
    <location>
        <begin position="212"/>
        <end position="237"/>
    </location>
</feature>
<sequence length="245" mass="26316">MTRDRWQAVAFGAAVQVARFAVLMLALAVGPLVGITGWYLGLFATGACVLFAVILVTARRLWGTSGVLVAWRGPRALLLLIPFVIEVLLWVIPSGLTDRPPGFGLWASSLLLVGVNEELVSRVVVLERMRASFSPVAAVAVTAALFGLQHLSAFATTDRGAWDVLSNVLVSASYGFALGAFQYRFEWVIPLILLHAAADFTTILSAQPLNDLAIAATAIGFIVLGVVTLSGISRGSLRRTMRRRR</sequence>
<feature type="transmembrane region" description="Helical" evidence="1">
    <location>
        <begin position="77"/>
        <end position="96"/>
    </location>
</feature>
<dbReference type="OrthoDB" id="5113140at2"/>
<feature type="transmembrane region" description="Helical" evidence="1">
    <location>
        <begin position="9"/>
        <end position="29"/>
    </location>
</feature>
<comment type="caution">
    <text evidence="3">The sequence shown here is derived from an EMBL/GenBank/DDBJ whole genome shotgun (WGS) entry which is preliminary data.</text>
</comment>